<dbReference type="InterPro" id="IPR010982">
    <property type="entry name" value="Lambda_DNA-bd_dom_sf"/>
</dbReference>
<dbReference type="SMART" id="SM00530">
    <property type="entry name" value="HTH_XRE"/>
    <property type="match status" value="1"/>
</dbReference>
<dbReference type="PROSITE" id="PS50943">
    <property type="entry name" value="HTH_CROC1"/>
    <property type="match status" value="1"/>
</dbReference>
<evidence type="ECO:0000256" key="1">
    <source>
        <dbReference type="ARBA" id="ARBA00023125"/>
    </source>
</evidence>
<evidence type="ECO:0000313" key="3">
    <source>
        <dbReference type="EMBL" id="XFO70202.1"/>
    </source>
</evidence>
<sequence length="112" mass="12450">MDIAKRIIELREAKGYSTNKLATISGLSQGFVRQIELGEKQPTVDSINKICISLGISLSDFFSEDETDLPIDIKQLVRIAKTLTPGQREALQLFLERMTKSPNTAKTSPEPD</sequence>
<name>A0ABZ3IVX5_SPOA4</name>
<dbReference type="PANTHER" id="PTHR46797:SF1">
    <property type="entry name" value="METHYLPHOSPHONATE SYNTHASE"/>
    <property type="match status" value="1"/>
</dbReference>
<dbReference type="InterPro" id="IPR050807">
    <property type="entry name" value="TransReg_Diox_bact_type"/>
</dbReference>
<dbReference type="Pfam" id="PF01381">
    <property type="entry name" value="HTH_3"/>
    <property type="match status" value="1"/>
</dbReference>
<organism evidence="3 4">
    <name type="scientific">Sporomusa acidovorans (strain ATCC 49682 / DSM 3132 / Mol)</name>
    <dbReference type="NCBI Taxonomy" id="1123286"/>
    <lineage>
        <taxon>Bacteria</taxon>
        <taxon>Bacillati</taxon>
        <taxon>Bacillota</taxon>
        <taxon>Negativicutes</taxon>
        <taxon>Selenomonadales</taxon>
        <taxon>Sporomusaceae</taxon>
        <taxon>Sporomusa</taxon>
    </lineage>
</organism>
<feature type="domain" description="HTH cro/C1-type" evidence="2">
    <location>
        <begin position="7"/>
        <end position="61"/>
    </location>
</feature>
<dbReference type="CDD" id="cd00093">
    <property type="entry name" value="HTH_XRE"/>
    <property type="match status" value="1"/>
</dbReference>
<proteinExistence type="predicted"/>
<dbReference type="RefSeq" id="WP_093797506.1">
    <property type="nucleotide sequence ID" value="NZ_CP155571.1"/>
</dbReference>
<dbReference type="EMBL" id="CP155571">
    <property type="protein sequence ID" value="XFO70202.1"/>
    <property type="molecule type" value="Genomic_DNA"/>
</dbReference>
<dbReference type="Proteomes" id="UP000216052">
    <property type="component" value="Chromosome"/>
</dbReference>
<reference evidence="3" key="1">
    <citation type="submission" date="2024-05" db="EMBL/GenBank/DDBJ databases">
        <title>Isolation and characterization of Sporomusa carbonis sp. nov., a carboxydotrophic hydrogenogen in the genus of Sporomusa isolated from a charcoal burning pile.</title>
        <authorList>
            <person name="Boeer T."/>
            <person name="Rosenbaum F."/>
            <person name="Eysell L."/>
            <person name="Mueller V."/>
            <person name="Daniel R."/>
            <person name="Poehlein A."/>
        </authorList>
    </citation>
    <scope>NUCLEOTIDE SEQUENCE [LARGE SCALE GENOMIC DNA]</scope>
    <source>
        <strain evidence="3">DSM 3132</strain>
    </source>
</reference>
<keyword evidence="1" id="KW-0238">DNA-binding</keyword>
<evidence type="ECO:0000259" key="2">
    <source>
        <dbReference type="PROSITE" id="PS50943"/>
    </source>
</evidence>
<dbReference type="InterPro" id="IPR001387">
    <property type="entry name" value="Cro/C1-type_HTH"/>
</dbReference>
<dbReference type="Gene3D" id="1.10.260.40">
    <property type="entry name" value="lambda repressor-like DNA-binding domains"/>
    <property type="match status" value="1"/>
</dbReference>
<dbReference type="SUPFAM" id="SSF47413">
    <property type="entry name" value="lambda repressor-like DNA-binding domains"/>
    <property type="match status" value="1"/>
</dbReference>
<protein>
    <recommendedName>
        <fullName evidence="2">HTH cro/C1-type domain-containing protein</fullName>
    </recommendedName>
</protein>
<evidence type="ECO:0000313" key="4">
    <source>
        <dbReference type="Proteomes" id="UP000216052"/>
    </source>
</evidence>
<dbReference type="PANTHER" id="PTHR46797">
    <property type="entry name" value="HTH-TYPE TRANSCRIPTIONAL REGULATOR"/>
    <property type="match status" value="1"/>
</dbReference>
<accession>A0ABZ3IVX5</accession>
<keyword evidence="4" id="KW-1185">Reference proteome</keyword>
<gene>
    <name evidence="3" type="ORF">SPACI_001900</name>
</gene>